<dbReference type="CDD" id="cd02136">
    <property type="entry name" value="PnbA_NfnB-like"/>
    <property type="match status" value="1"/>
</dbReference>
<dbReference type="Pfam" id="PF00881">
    <property type="entry name" value="Nitroreductase"/>
    <property type="match status" value="1"/>
</dbReference>
<dbReference type="InterPro" id="IPR000415">
    <property type="entry name" value="Nitroreductase-like"/>
</dbReference>
<keyword evidence="3" id="KW-0285">Flavoprotein</keyword>
<proteinExistence type="inferred from homology"/>
<evidence type="ECO:0000256" key="4">
    <source>
        <dbReference type="ARBA" id="ARBA00022643"/>
    </source>
</evidence>
<dbReference type="InterPro" id="IPR029479">
    <property type="entry name" value="Nitroreductase"/>
</dbReference>
<evidence type="ECO:0000313" key="8">
    <source>
        <dbReference type="Proteomes" id="UP000193335"/>
    </source>
</evidence>
<organism evidence="7 8">
    <name type="scientific">Bradyrhizobium japonicum</name>
    <dbReference type="NCBI Taxonomy" id="375"/>
    <lineage>
        <taxon>Bacteria</taxon>
        <taxon>Pseudomonadati</taxon>
        <taxon>Pseudomonadota</taxon>
        <taxon>Alphaproteobacteria</taxon>
        <taxon>Hyphomicrobiales</taxon>
        <taxon>Nitrobacteraceae</taxon>
        <taxon>Bradyrhizobium</taxon>
    </lineage>
</organism>
<dbReference type="SUPFAM" id="SSF55469">
    <property type="entry name" value="FMN-dependent nitroreductase-like"/>
    <property type="match status" value="1"/>
</dbReference>
<name>A0A1Y2JQA2_BRAJP</name>
<evidence type="ECO:0000259" key="6">
    <source>
        <dbReference type="Pfam" id="PF00881"/>
    </source>
</evidence>
<evidence type="ECO:0000256" key="2">
    <source>
        <dbReference type="ARBA" id="ARBA00007118"/>
    </source>
</evidence>
<reference evidence="7 8" key="1">
    <citation type="submission" date="2017-03" db="EMBL/GenBank/DDBJ databases">
        <title>Whole genome sequences of fourteen strains of Bradyrhizobium canariense and one strain of Bradyrhizobium japonicum isolated from Lupinus (Papilionoideae: Genisteae) species in Algeria.</title>
        <authorList>
            <person name="Crovadore J."/>
            <person name="Chekireb D."/>
            <person name="Brachmann A."/>
            <person name="Chablais R."/>
            <person name="Cochard B."/>
            <person name="Lefort F."/>
        </authorList>
    </citation>
    <scope>NUCLEOTIDE SEQUENCE [LARGE SCALE GENOMIC DNA]</scope>
    <source>
        <strain evidence="7 8">UBMA197</strain>
    </source>
</reference>
<gene>
    <name evidence="7" type="ORF">BSZ19_20845</name>
</gene>
<comment type="similarity">
    <text evidence="2">Belongs to the nitroreductase family.</text>
</comment>
<evidence type="ECO:0000313" key="7">
    <source>
        <dbReference type="EMBL" id="OSJ31874.1"/>
    </source>
</evidence>
<dbReference type="PANTHER" id="PTHR43673">
    <property type="entry name" value="NAD(P)H NITROREDUCTASE YDGI-RELATED"/>
    <property type="match status" value="1"/>
</dbReference>
<dbReference type="PANTHER" id="PTHR43673:SF2">
    <property type="entry name" value="NITROREDUCTASE"/>
    <property type="match status" value="1"/>
</dbReference>
<evidence type="ECO:0000256" key="3">
    <source>
        <dbReference type="ARBA" id="ARBA00022630"/>
    </source>
</evidence>
<sequence length="256" mass="27948">MSAPEAAMIGEGAAVQSGIDEIIAGRFACRDFSGAPVGRGTIEQILRVARFAPSGANIQPWHVYVLAGAAKDSVSAALREAHETARDAHASEYRYYASDLPEPYLQRRQEFGRLFYGSLGIAQTDIKARSGQTAKNYAFFGAPVGLIVTIDRRLEVGSWLDLGMFIQNVLLAAAGHGLQSCPQETFSKYHRILRPLLSIPAEQMVVCGISIGRPRDQIAGRLMPRANIADFASFAGFEEQSATQMERTRPWEAETN</sequence>
<keyword evidence="4" id="KW-0288">FMN</keyword>
<accession>A0A1Y2JQA2</accession>
<keyword evidence="5" id="KW-0560">Oxidoreductase</keyword>
<dbReference type="Gene3D" id="3.40.109.10">
    <property type="entry name" value="NADH Oxidase"/>
    <property type="match status" value="1"/>
</dbReference>
<dbReference type="Proteomes" id="UP000193335">
    <property type="component" value="Unassembled WGS sequence"/>
</dbReference>
<evidence type="ECO:0000256" key="5">
    <source>
        <dbReference type="ARBA" id="ARBA00023002"/>
    </source>
</evidence>
<dbReference type="AlphaFoldDB" id="A0A1Y2JQA2"/>
<comment type="caution">
    <text evidence="7">The sequence shown here is derived from an EMBL/GenBank/DDBJ whole genome shotgun (WGS) entry which is preliminary data.</text>
</comment>
<dbReference type="GO" id="GO:0016491">
    <property type="term" value="F:oxidoreductase activity"/>
    <property type="evidence" value="ECO:0007669"/>
    <property type="project" value="UniProtKB-KW"/>
</dbReference>
<protein>
    <submittedName>
        <fullName evidence="7">Nitroreductase</fullName>
    </submittedName>
</protein>
<comment type="cofactor">
    <cofactor evidence="1">
        <name>FMN</name>
        <dbReference type="ChEBI" id="CHEBI:58210"/>
    </cofactor>
</comment>
<dbReference type="EMBL" id="NAFL01000253">
    <property type="protein sequence ID" value="OSJ31874.1"/>
    <property type="molecule type" value="Genomic_DNA"/>
</dbReference>
<evidence type="ECO:0000256" key="1">
    <source>
        <dbReference type="ARBA" id="ARBA00001917"/>
    </source>
</evidence>
<feature type="domain" description="Nitroreductase" evidence="6">
    <location>
        <begin position="23"/>
        <end position="213"/>
    </location>
</feature>